<feature type="compositionally biased region" description="Basic and acidic residues" evidence="1">
    <location>
        <begin position="87"/>
        <end position="123"/>
    </location>
</feature>
<name>A0ABT3Y6M6_9FLAO</name>
<evidence type="ECO:0000256" key="1">
    <source>
        <dbReference type="SAM" id="MobiDB-lite"/>
    </source>
</evidence>
<feature type="region of interest" description="Disordered" evidence="1">
    <location>
        <begin position="86"/>
        <end position="123"/>
    </location>
</feature>
<evidence type="ECO:0000256" key="2">
    <source>
        <dbReference type="SAM" id="SignalP"/>
    </source>
</evidence>
<reference evidence="3" key="1">
    <citation type="submission" date="2022-10" db="EMBL/GenBank/DDBJ databases">
        <title>Chryseobacterium sp. nov., a novel bacterial species.</title>
        <authorList>
            <person name="Cao Y."/>
        </authorList>
    </citation>
    <scope>NUCLEOTIDE SEQUENCE</scope>
    <source>
        <strain evidence="3">KC 927</strain>
    </source>
</reference>
<keyword evidence="2" id="KW-0732">Signal</keyword>
<accession>A0ABT3Y6M6</accession>
<evidence type="ECO:0000313" key="4">
    <source>
        <dbReference type="Proteomes" id="UP001070176"/>
    </source>
</evidence>
<sequence>MGKTKILFSGLLFILLFFTNSFYAQSKDSVAQRNIPKPTIVLKDGATLFSTDDSFNGQISNNKIVHDKASIANQVKKNKSKTLEMVTPKENKKVTKNREMLKEADKNKIKPKNSEKKGKKETS</sequence>
<keyword evidence="4" id="KW-1185">Reference proteome</keyword>
<gene>
    <name evidence="3" type="ORF">OEA66_15845</name>
</gene>
<dbReference type="RefSeq" id="WP_267282286.1">
    <property type="nucleotide sequence ID" value="NZ_JAOVZV010000018.1"/>
</dbReference>
<feature type="signal peptide" evidence="2">
    <location>
        <begin position="1"/>
        <end position="24"/>
    </location>
</feature>
<protein>
    <submittedName>
        <fullName evidence="3">Uncharacterized protein</fullName>
    </submittedName>
</protein>
<dbReference type="EMBL" id="JAOVZV010000018">
    <property type="protein sequence ID" value="MCX8533818.1"/>
    <property type="molecule type" value="Genomic_DNA"/>
</dbReference>
<organism evidence="3 4">
    <name type="scientific">Chryseobacterium luquanense</name>
    <dbReference type="NCBI Taxonomy" id="2983766"/>
    <lineage>
        <taxon>Bacteria</taxon>
        <taxon>Pseudomonadati</taxon>
        <taxon>Bacteroidota</taxon>
        <taxon>Flavobacteriia</taxon>
        <taxon>Flavobacteriales</taxon>
        <taxon>Weeksellaceae</taxon>
        <taxon>Chryseobacterium group</taxon>
        <taxon>Chryseobacterium</taxon>
    </lineage>
</organism>
<evidence type="ECO:0000313" key="3">
    <source>
        <dbReference type="EMBL" id="MCX8533818.1"/>
    </source>
</evidence>
<proteinExistence type="predicted"/>
<comment type="caution">
    <text evidence="3">The sequence shown here is derived from an EMBL/GenBank/DDBJ whole genome shotgun (WGS) entry which is preliminary data.</text>
</comment>
<feature type="chain" id="PRO_5045800037" evidence="2">
    <location>
        <begin position="25"/>
        <end position="123"/>
    </location>
</feature>
<dbReference type="Proteomes" id="UP001070176">
    <property type="component" value="Unassembled WGS sequence"/>
</dbReference>